<gene>
    <name evidence="2" type="ORF">MC7420_630</name>
</gene>
<accession>B4VLS4</accession>
<protein>
    <submittedName>
        <fullName evidence="2">Uncharacterized protein</fullName>
    </submittedName>
</protein>
<evidence type="ECO:0000256" key="1">
    <source>
        <dbReference type="SAM" id="MobiDB-lite"/>
    </source>
</evidence>
<evidence type="ECO:0000313" key="3">
    <source>
        <dbReference type="Proteomes" id="UP000003835"/>
    </source>
</evidence>
<proteinExistence type="predicted"/>
<dbReference type="STRING" id="118168.MC7420_630"/>
<dbReference type="AlphaFoldDB" id="B4VLS4"/>
<name>B4VLS4_9CYAN</name>
<evidence type="ECO:0000313" key="2">
    <source>
        <dbReference type="EMBL" id="EDX77493.1"/>
    </source>
</evidence>
<dbReference type="HOGENOM" id="CLU_3307912_0_0_3"/>
<organism evidence="2 3">
    <name type="scientific">Coleofasciculus chthonoplastes PCC 7420</name>
    <dbReference type="NCBI Taxonomy" id="118168"/>
    <lineage>
        <taxon>Bacteria</taxon>
        <taxon>Bacillati</taxon>
        <taxon>Cyanobacteriota</taxon>
        <taxon>Cyanophyceae</taxon>
        <taxon>Coleofasciculales</taxon>
        <taxon>Coleofasciculaceae</taxon>
        <taxon>Coleofasciculus</taxon>
    </lineage>
</organism>
<sequence length="39" mass="4579">MNNETRPASLITEQGYMPEQRNPPCLTDNGTRKYTIFYQ</sequence>
<dbReference type="EMBL" id="DS989844">
    <property type="protein sequence ID" value="EDX77493.1"/>
    <property type="molecule type" value="Genomic_DNA"/>
</dbReference>
<reference evidence="2 3" key="1">
    <citation type="submission" date="2008-07" db="EMBL/GenBank/DDBJ databases">
        <authorList>
            <person name="Tandeau de Marsac N."/>
            <person name="Ferriera S."/>
            <person name="Johnson J."/>
            <person name="Kravitz S."/>
            <person name="Beeson K."/>
            <person name="Sutton G."/>
            <person name="Rogers Y.-H."/>
            <person name="Friedman R."/>
            <person name="Frazier M."/>
            <person name="Venter J.C."/>
        </authorList>
    </citation>
    <scope>NUCLEOTIDE SEQUENCE [LARGE SCALE GENOMIC DNA]</scope>
    <source>
        <strain evidence="2 3">PCC 7420</strain>
    </source>
</reference>
<keyword evidence="3" id="KW-1185">Reference proteome</keyword>
<dbReference type="Proteomes" id="UP000003835">
    <property type="component" value="Unassembled WGS sequence"/>
</dbReference>
<feature type="region of interest" description="Disordered" evidence="1">
    <location>
        <begin position="1"/>
        <end position="30"/>
    </location>
</feature>